<reference evidence="3" key="2">
    <citation type="submission" date="2012-11" db="EMBL/GenBank/DDBJ databases">
        <authorList>
            <person name="Kuo A."/>
            <person name="Curtis B.A."/>
            <person name="Tanifuji G."/>
            <person name="Burki F."/>
            <person name="Gruber A."/>
            <person name="Irimia M."/>
            <person name="Maruyama S."/>
            <person name="Arias M.C."/>
            <person name="Ball S.G."/>
            <person name="Gile G.H."/>
            <person name="Hirakawa Y."/>
            <person name="Hopkins J.F."/>
            <person name="Rensing S.A."/>
            <person name="Schmutz J."/>
            <person name="Symeonidi A."/>
            <person name="Elias M."/>
            <person name="Eveleigh R.J."/>
            <person name="Herman E.K."/>
            <person name="Klute M.J."/>
            <person name="Nakayama T."/>
            <person name="Obornik M."/>
            <person name="Reyes-Prieto A."/>
            <person name="Armbrust E.V."/>
            <person name="Aves S.J."/>
            <person name="Beiko R.G."/>
            <person name="Coutinho P."/>
            <person name="Dacks J.B."/>
            <person name="Durnford D.G."/>
            <person name="Fast N.M."/>
            <person name="Green B.R."/>
            <person name="Grisdale C."/>
            <person name="Hempe F."/>
            <person name="Henrissat B."/>
            <person name="Hoppner M.P."/>
            <person name="Ishida K.-I."/>
            <person name="Kim E."/>
            <person name="Koreny L."/>
            <person name="Kroth P.G."/>
            <person name="Liu Y."/>
            <person name="Malik S.-B."/>
            <person name="Maier U.G."/>
            <person name="McRose D."/>
            <person name="Mock T."/>
            <person name="Neilson J.A."/>
            <person name="Onodera N.T."/>
            <person name="Poole A.M."/>
            <person name="Pritham E.J."/>
            <person name="Richards T.A."/>
            <person name="Rocap G."/>
            <person name="Roy S.W."/>
            <person name="Sarai C."/>
            <person name="Schaack S."/>
            <person name="Shirato S."/>
            <person name="Slamovits C.H."/>
            <person name="Spencer D.F."/>
            <person name="Suzuki S."/>
            <person name="Worden A.Z."/>
            <person name="Zauner S."/>
            <person name="Barry K."/>
            <person name="Bell C."/>
            <person name="Bharti A.K."/>
            <person name="Crow J.A."/>
            <person name="Grimwood J."/>
            <person name="Kramer R."/>
            <person name="Lindquist E."/>
            <person name="Lucas S."/>
            <person name="Salamov A."/>
            <person name="McFadden G.I."/>
            <person name="Lane C.E."/>
            <person name="Keeling P.J."/>
            <person name="Gray M.W."/>
            <person name="Grigoriev I.V."/>
            <person name="Archibald J.M."/>
        </authorList>
    </citation>
    <scope>NUCLEOTIDE SEQUENCE</scope>
    <source>
        <strain evidence="3">CCMP2712</strain>
    </source>
</reference>
<keyword evidence="3" id="KW-1185">Reference proteome</keyword>
<organism evidence="1">
    <name type="scientific">Guillardia theta (strain CCMP2712)</name>
    <name type="common">Cryptophyte</name>
    <dbReference type="NCBI Taxonomy" id="905079"/>
    <lineage>
        <taxon>Eukaryota</taxon>
        <taxon>Cryptophyceae</taxon>
        <taxon>Pyrenomonadales</taxon>
        <taxon>Geminigeraceae</taxon>
        <taxon>Guillardia</taxon>
    </lineage>
</organism>
<dbReference type="EnsemblProtists" id="EKX41694">
    <property type="protein sequence ID" value="EKX41694"/>
    <property type="gene ID" value="GUITHDRAFT_141928"/>
</dbReference>
<dbReference type="HOGENOM" id="CLU_1985846_0_0_1"/>
<reference evidence="1 3" key="1">
    <citation type="journal article" date="2012" name="Nature">
        <title>Algal genomes reveal evolutionary mosaicism and the fate of nucleomorphs.</title>
        <authorList>
            <consortium name="DOE Joint Genome Institute"/>
            <person name="Curtis B.A."/>
            <person name="Tanifuji G."/>
            <person name="Burki F."/>
            <person name="Gruber A."/>
            <person name="Irimia M."/>
            <person name="Maruyama S."/>
            <person name="Arias M.C."/>
            <person name="Ball S.G."/>
            <person name="Gile G.H."/>
            <person name="Hirakawa Y."/>
            <person name="Hopkins J.F."/>
            <person name="Kuo A."/>
            <person name="Rensing S.A."/>
            <person name="Schmutz J."/>
            <person name="Symeonidi A."/>
            <person name="Elias M."/>
            <person name="Eveleigh R.J."/>
            <person name="Herman E.K."/>
            <person name="Klute M.J."/>
            <person name="Nakayama T."/>
            <person name="Obornik M."/>
            <person name="Reyes-Prieto A."/>
            <person name="Armbrust E.V."/>
            <person name="Aves S.J."/>
            <person name="Beiko R.G."/>
            <person name="Coutinho P."/>
            <person name="Dacks J.B."/>
            <person name="Durnford D.G."/>
            <person name="Fast N.M."/>
            <person name="Green B.R."/>
            <person name="Grisdale C.J."/>
            <person name="Hempel F."/>
            <person name="Henrissat B."/>
            <person name="Hoppner M.P."/>
            <person name="Ishida K."/>
            <person name="Kim E."/>
            <person name="Koreny L."/>
            <person name="Kroth P.G."/>
            <person name="Liu Y."/>
            <person name="Malik S.B."/>
            <person name="Maier U.G."/>
            <person name="McRose D."/>
            <person name="Mock T."/>
            <person name="Neilson J.A."/>
            <person name="Onodera N.T."/>
            <person name="Poole A.M."/>
            <person name="Pritham E.J."/>
            <person name="Richards T.A."/>
            <person name="Rocap G."/>
            <person name="Roy S.W."/>
            <person name="Sarai C."/>
            <person name="Schaack S."/>
            <person name="Shirato S."/>
            <person name="Slamovits C.H."/>
            <person name="Spencer D.F."/>
            <person name="Suzuki S."/>
            <person name="Worden A.Z."/>
            <person name="Zauner S."/>
            <person name="Barry K."/>
            <person name="Bell C."/>
            <person name="Bharti A.K."/>
            <person name="Crow J.A."/>
            <person name="Grimwood J."/>
            <person name="Kramer R."/>
            <person name="Lindquist E."/>
            <person name="Lucas S."/>
            <person name="Salamov A."/>
            <person name="McFadden G.I."/>
            <person name="Lane C.E."/>
            <person name="Keeling P.J."/>
            <person name="Gray M.W."/>
            <person name="Grigoriev I.V."/>
            <person name="Archibald J.M."/>
        </authorList>
    </citation>
    <scope>NUCLEOTIDE SEQUENCE</scope>
    <source>
        <strain evidence="1 3">CCMP2712</strain>
    </source>
</reference>
<dbReference type="AlphaFoldDB" id="L1J0M7"/>
<accession>L1J0M7</accession>
<sequence>MLSYGYPTLSSYGYPTLSSYGYPLLSSYGYPTLSSYGYPYGLPTQTVLPGSVTVGQPIQSAIIPETTVPLQTVAQPYLNKTISVPILNNSYYLPGNIYQTGVIPTTIAPQYGYASYPYATTVTAKA</sequence>
<dbReference type="KEGG" id="gtt:GUITHDRAFT_141928"/>
<reference evidence="2" key="3">
    <citation type="submission" date="2016-03" db="UniProtKB">
        <authorList>
            <consortium name="EnsemblProtists"/>
        </authorList>
    </citation>
    <scope>IDENTIFICATION</scope>
</reference>
<gene>
    <name evidence="1" type="ORF">GUITHDRAFT_141928</name>
</gene>
<dbReference type="PaxDb" id="55529-EKX41694"/>
<protein>
    <submittedName>
        <fullName evidence="1 2">Uncharacterized protein</fullName>
    </submittedName>
</protein>
<evidence type="ECO:0000313" key="3">
    <source>
        <dbReference type="Proteomes" id="UP000011087"/>
    </source>
</evidence>
<dbReference type="EMBL" id="JH993022">
    <property type="protein sequence ID" value="EKX41694.1"/>
    <property type="molecule type" value="Genomic_DNA"/>
</dbReference>
<name>L1J0M7_GUITC</name>
<dbReference type="RefSeq" id="XP_005828674.1">
    <property type="nucleotide sequence ID" value="XM_005828617.1"/>
</dbReference>
<dbReference type="GeneID" id="17298314"/>
<dbReference type="Proteomes" id="UP000011087">
    <property type="component" value="Unassembled WGS sequence"/>
</dbReference>
<proteinExistence type="predicted"/>
<evidence type="ECO:0000313" key="2">
    <source>
        <dbReference type="EnsemblProtists" id="EKX41694"/>
    </source>
</evidence>
<evidence type="ECO:0000313" key="1">
    <source>
        <dbReference type="EMBL" id="EKX41694.1"/>
    </source>
</evidence>